<dbReference type="Pfam" id="PF17755">
    <property type="entry name" value="UvrA_DNA-bind"/>
    <property type="match status" value="1"/>
</dbReference>
<keyword evidence="9" id="KW-0862">Zinc</keyword>
<dbReference type="InterPro" id="IPR003593">
    <property type="entry name" value="AAA+_ATPase"/>
</dbReference>
<evidence type="ECO:0000256" key="1">
    <source>
        <dbReference type="ARBA" id="ARBA00004496"/>
    </source>
</evidence>
<keyword evidence="5" id="KW-0547">Nucleotide-binding</keyword>
<dbReference type="PANTHER" id="PTHR43152:SF3">
    <property type="entry name" value="UVRABC SYSTEM PROTEIN A"/>
    <property type="match status" value="1"/>
</dbReference>
<dbReference type="PANTHER" id="PTHR43152">
    <property type="entry name" value="UVRABC SYSTEM PROTEIN A"/>
    <property type="match status" value="1"/>
</dbReference>
<evidence type="ECO:0000256" key="12">
    <source>
        <dbReference type="ARBA" id="ARBA00023125"/>
    </source>
</evidence>
<dbReference type="EMBL" id="CP071382">
    <property type="protein sequence ID" value="QSV47289.1"/>
    <property type="molecule type" value="Genomic_DNA"/>
</dbReference>
<name>A0ABX7Q748_9BACT</name>
<dbReference type="Gene3D" id="3.30.190.20">
    <property type="match status" value="1"/>
</dbReference>
<keyword evidence="11" id="KW-0267">Excision nuclease</keyword>
<evidence type="ECO:0000256" key="14">
    <source>
        <dbReference type="ARBA" id="ARBA00038000"/>
    </source>
</evidence>
<evidence type="ECO:0000256" key="4">
    <source>
        <dbReference type="ARBA" id="ARBA00022737"/>
    </source>
</evidence>
<dbReference type="Gene3D" id="1.10.8.280">
    <property type="entry name" value="ABC transporter ATPase domain-like"/>
    <property type="match status" value="1"/>
</dbReference>
<comment type="similarity">
    <text evidence="14">Belongs to the ABC transporter superfamily. UvrA family.</text>
</comment>
<dbReference type="InterPro" id="IPR041102">
    <property type="entry name" value="UvrA_inter"/>
</dbReference>
<dbReference type="SUPFAM" id="SSF52540">
    <property type="entry name" value="P-loop containing nucleoside triphosphate hydrolases"/>
    <property type="match status" value="4"/>
</dbReference>
<keyword evidence="7" id="KW-0228">DNA excision</keyword>
<dbReference type="NCBIfam" id="TIGR00630">
    <property type="entry name" value="uvra"/>
    <property type="match status" value="1"/>
</dbReference>
<evidence type="ECO:0000256" key="11">
    <source>
        <dbReference type="ARBA" id="ARBA00022881"/>
    </source>
</evidence>
<feature type="region of interest" description="Disordered" evidence="17">
    <location>
        <begin position="606"/>
        <end position="653"/>
    </location>
</feature>
<evidence type="ECO:0000256" key="5">
    <source>
        <dbReference type="ARBA" id="ARBA00022741"/>
    </source>
</evidence>
<evidence type="ECO:0000313" key="20">
    <source>
        <dbReference type="Proteomes" id="UP000663651"/>
    </source>
</evidence>
<dbReference type="PROSITE" id="PS50893">
    <property type="entry name" value="ABC_TRANSPORTER_2"/>
    <property type="match status" value="3"/>
</dbReference>
<evidence type="ECO:0000256" key="6">
    <source>
        <dbReference type="ARBA" id="ARBA00022763"/>
    </source>
</evidence>
<keyword evidence="12" id="KW-0238">DNA-binding</keyword>
<evidence type="ECO:0000256" key="2">
    <source>
        <dbReference type="ARBA" id="ARBA00022490"/>
    </source>
</evidence>
<dbReference type="InterPro" id="IPR017871">
    <property type="entry name" value="ABC_transporter-like_CS"/>
</dbReference>
<keyword evidence="20" id="KW-1185">Reference proteome</keyword>
<sequence length="1894" mass="205593">MAHDSISIKNARQNNLKNLDLDLPLGELTVVTGVSGSGKSSLAFDTVYAEGQRRYVETFSPYARQFLERMDRPAVDRIDGIPPAIAIDQTNPVRTSRSTVGTMTELNDHLKLLFSRGARLFCRCCGRPVRRDTPESIVDELLARDGGATMPVLVTFPVPVPANFSADEVKGFLAGQGYTRIHREEDGILEVIQDRTRLARESRSRLVEGMEAALRVGHGRVLVYPLGGDGVPGEPWRFSSDLHCADCDISYHDPAPHLFSFNSPVGACATCRGFGRVIGIDHGLVIPDESKTLAGGAVRPWQTESYRECQDDMMTFAARRGIPTDVPWRDLTPEQREWVIEGEGSWEDGLWYGVRRFFDWLETKSYKMHIRVLLSKYRAYTLCPACGGARLSPDALLWRLGSKDEADRVLPPEERFRPAGVELDDDLLRMLPGLTIHDVMLLPIDRCAEFFGTLALPAPLDEAAELLLREIRARLGYLGAVGLGYLTLDRQSRTLSGGEVQRINLTTALGTSLVNTLFVLDEPSIGLHPRDMGRVIGVLRQLRDAGNTLLVVEHDPQVMLAADRILDLGPGPGERGGEVVFFGTPAELVRERTSLTAQYLAGTKRVDDGISSPPLRKGDSGGFEGRKKSPPAPLSQRGETRAPSPDKGRDGEGVSLHILGAAAHNLKGVDVRIPLNRLVCITGVSGSGKSTLIQDVLHRGLLKLMGKPTEPPGAHAAIRGAELIGDVVLVDQSPIGKTTRSNPASYVGAFDAIRKLFAAAPLAKERGYTAGTFSFNAGTGRCSACGGNGFEHVEMQFLSDVYLRCPDCDGRRYRPEVLEVHLMPAGEGRPVSIADVLEMTVTEAVAFFAGHREVLRGLEPLEAVGLGYLRLGQPVPTLSGGEAQRLKLAGHLAGVGGRKRSGAGNLFLFDEPTTGLHFEDIARLLAAFRRLLEAGDSLVVIEHNLDVIAAADWLLDLGPEGGDAGGRVVCTGTPAEVMACPESHTGRALREYGEELDALVKESAQGVAEALPSVVLDRAIRIVHAREHNLQNVTIAVPRDRFTVITGISGSGKSTVAFDILFAEGQRRYLESLNAYARQFVQPAARPDVDAVLGIPPTVAIEQRTSRGGRKSTVATLTEIYHFLRLLFVKLGVQHCPDCGIPITPQTPDAIVARLLRDFKGKRVALLAPLVTARKGYYTDLAKWAAGKGFAQLRVDGVMTPVEPWPRLDRFREHDIDLPVGDITVSAKGEGALRELLDRALAFGKGVVRVVSPPLKKGDLGGFAEGVKRGELLFSILRACTSCGQSFPEPDPRLFSYNSRHGWCPRCFGTGLEIPGFDAEQTGEEIWWNEWFEGEERTCSACHGARLNPEALAVRFRDRNIAELTALTVTQAAAFARDLELEGREAAIARDIVAEIGARLAFLGEVGLGYLCLDRAAPTLSGGEAQRIRLAAQLGSNLRGVCYILDEPTIGLHPRDNRMLLDTLRKLEGKGNTIVVVEHDEETIRRAEHVIDLGPGAGVNGGLVVAEGTLEQVMAAPDSLTGRYLAEPLRHPLVERRPAPAPEEPAIEVLGATLHNLREIDVIFPLRRFVCVTGVSGSGKSTLVRNVLHAGLHGLLAHGKGAHPVMGCSEIRGWEQLTRVLEVDQTPIGKTPRSCPATYVGFWDAIRKLYAGTTEARLRGYGPSRFSFNVKGGRCDECEGQGVKTIEMSFLPDVKVACEVCGGLRFNAETLMVRHREKSIGDLLAMSVDEAVEFFAAHRAILHPLQLLQDVGLGYLTLGQQSPSLSGGEAQRIKLVTELAKAKPVKDALRVPRTAPHSLYILDEPTIGLHMADVEKLVRVLHRLVEAGNSVIVIEHNLDVIAEADWLMDLGPEGGDGGGMVVARGTPEEVARMGDLSHTGRILGEFLRERGGGG</sequence>
<organism evidence="19 20">
    <name type="scientific">Geobacter benzoatilyticus</name>
    <dbReference type="NCBI Taxonomy" id="2815309"/>
    <lineage>
        <taxon>Bacteria</taxon>
        <taxon>Pseudomonadati</taxon>
        <taxon>Thermodesulfobacteriota</taxon>
        <taxon>Desulfuromonadia</taxon>
        <taxon>Geobacterales</taxon>
        <taxon>Geobacteraceae</taxon>
        <taxon>Geobacter</taxon>
    </lineage>
</organism>
<feature type="domain" description="ABC transporter" evidence="18">
    <location>
        <begin position="340"/>
        <end position="595"/>
    </location>
</feature>
<keyword evidence="10" id="KW-0067">ATP-binding</keyword>
<evidence type="ECO:0000256" key="16">
    <source>
        <dbReference type="ARBA" id="ARBA00042156"/>
    </source>
</evidence>
<feature type="compositionally biased region" description="Basic and acidic residues" evidence="17">
    <location>
        <begin position="616"/>
        <end position="627"/>
    </location>
</feature>
<protein>
    <recommendedName>
        <fullName evidence="15">UvrABC system protein A</fullName>
    </recommendedName>
    <alternativeName>
        <fullName evidence="16">Excinuclease ABC subunit A</fullName>
    </alternativeName>
</protein>
<keyword evidence="13" id="KW-0234">DNA repair</keyword>
<evidence type="ECO:0000256" key="15">
    <source>
        <dbReference type="ARBA" id="ARBA00039316"/>
    </source>
</evidence>
<keyword evidence="8" id="KW-0863">Zinc-finger</keyword>
<feature type="domain" description="ABC transporter" evidence="18">
    <location>
        <begin position="649"/>
        <end position="990"/>
    </location>
</feature>
<evidence type="ECO:0000256" key="9">
    <source>
        <dbReference type="ARBA" id="ARBA00022833"/>
    </source>
</evidence>
<dbReference type="Proteomes" id="UP000663651">
    <property type="component" value="Chromosome"/>
</dbReference>
<keyword evidence="3" id="KW-0479">Metal-binding</keyword>
<feature type="domain" description="ABC transporter" evidence="18">
    <location>
        <begin position="1193"/>
        <end position="1526"/>
    </location>
</feature>
<evidence type="ECO:0000256" key="10">
    <source>
        <dbReference type="ARBA" id="ARBA00022840"/>
    </source>
</evidence>
<dbReference type="Pfam" id="PF17760">
    <property type="entry name" value="UvrA_inter"/>
    <property type="match status" value="1"/>
</dbReference>
<dbReference type="Gene3D" id="3.30.1490.20">
    <property type="entry name" value="ATP-grasp fold, A domain"/>
    <property type="match status" value="1"/>
</dbReference>
<evidence type="ECO:0000259" key="18">
    <source>
        <dbReference type="PROSITE" id="PS50893"/>
    </source>
</evidence>
<comment type="subcellular location">
    <subcellularLocation>
        <location evidence="1">Cytoplasm</location>
    </subcellularLocation>
</comment>
<evidence type="ECO:0000313" key="19">
    <source>
        <dbReference type="EMBL" id="QSV47289.1"/>
    </source>
</evidence>
<dbReference type="SMART" id="SM00382">
    <property type="entry name" value="AAA"/>
    <property type="match status" value="3"/>
</dbReference>
<dbReference type="InterPro" id="IPR004602">
    <property type="entry name" value="UvrA"/>
</dbReference>
<evidence type="ECO:0000256" key="3">
    <source>
        <dbReference type="ARBA" id="ARBA00022723"/>
    </source>
</evidence>
<dbReference type="Gene3D" id="3.40.50.300">
    <property type="entry name" value="P-loop containing nucleotide triphosphate hydrolases"/>
    <property type="match status" value="5"/>
</dbReference>
<feature type="compositionally biased region" description="Basic and acidic residues" evidence="17">
    <location>
        <begin position="638"/>
        <end position="652"/>
    </location>
</feature>
<dbReference type="InterPro" id="IPR003439">
    <property type="entry name" value="ABC_transporter-like_ATP-bd"/>
</dbReference>
<keyword evidence="2" id="KW-0963">Cytoplasm</keyword>
<dbReference type="InterPro" id="IPR013815">
    <property type="entry name" value="ATP_grasp_subdomain_1"/>
</dbReference>
<evidence type="ECO:0000256" key="17">
    <source>
        <dbReference type="SAM" id="MobiDB-lite"/>
    </source>
</evidence>
<gene>
    <name evidence="19" type="primary">uvrA</name>
    <name evidence="19" type="ORF">JZM60_01175</name>
</gene>
<evidence type="ECO:0000256" key="8">
    <source>
        <dbReference type="ARBA" id="ARBA00022771"/>
    </source>
</evidence>
<keyword evidence="6" id="KW-0227">DNA damage</keyword>
<proteinExistence type="inferred from homology"/>
<dbReference type="Gene3D" id="1.20.1580.10">
    <property type="entry name" value="ABC transporter ATPase like domain"/>
    <property type="match status" value="3"/>
</dbReference>
<keyword evidence="4" id="KW-0677">Repeat</keyword>
<dbReference type="InterPro" id="IPR041552">
    <property type="entry name" value="UvrA_DNA-bd"/>
</dbReference>
<reference evidence="19 20" key="1">
    <citation type="submission" date="2021-03" db="EMBL/GenBank/DDBJ databases">
        <title>Geobacter metallireducens gen. nov. sp. nov., a microorganism capable of coupling the complete oxidation of organic compounds to the reduction of iron and other metals.</title>
        <authorList>
            <person name="Li Y."/>
        </authorList>
    </citation>
    <scope>NUCLEOTIDE SEQUENCE [LARGE SCALE GENOMIC DNA]</scope>
    <source>
        <strain evidence="19 20">Jerry-YX</strain>
    </source>
</reference>
<evidence type="ECO:0000256" key="7">
    <source>
        <dbReference type="ARBA" id="ARBA00022769"/>
    </source>
</evidence>
<dbReference type="PROSITE" id="PS00211">
    <property type="entry name" value="ABC_TRANSPORTER_1"/>
    <property type="match status" value="2"/>
</dbReference>
<accession>A0ABX7Q748</accession>
<evidence type="ECO:0000256" key="13">
    <source>
        <dbReference type="ARBA" id="ARBA00023204"/>
    </source>
</evidence>
<dbReference type="InterPro" id="IPR027417">
    <property type="entry name" value="P-loop_NTPase"/>
</dbReference>
<dbReference type="RefSeq" id="WP_207165393.1">
    <property type="nucleotide sequence ID" value="NZ_CP071382.1"/>
</dbReference>